<evidence type="ECO:0000256" key="1">
    <source>
        <dbReference type="SAM" id="MobiDB-lite"/>
    </source>
</evidence>
<feature type="compositionally biased region" description="Polar residues" evidence="1">
    <location>
        <begin position="321"/>
        <end position="332"/>
    </location>
</feature>
<dbReference type="SMART" id="SM00721">
    <property type="entry name" value="BAR"/>
    <property type="match status" value="1"/>
</dbReference>
<reference evidence="3 5" key="1">
    <citation type="journal article" date="2020" name="Stud. Mycol.">
        <title>101 Dothideomycetes genomes: a test case for predicting lifestyles and emergence of pathogens.</title>
        <authorList>
            <person name="Haridas S."/>
            <person name="Albert R."/>
            <person name="Binder M."/>
            <person name="Bloem J."/>
            <person name="Labutti K."/>
            <person name="Salamov A."/>
            <person name="Andreopoulos B."/>
            <person name="Baker S."/>
            <person name="Barry K."/>
            <person name="Bills G."/>
            <person name="Bluhm B."/>
            <person name="Cannon C."/>
            <person name="Castanera R."/>
            <person name="Culley D."/>
            <person name="Daum C."/>
            <person name="Ezra D."/>
            <person name="Gonzalez J."/>
            <person name="Henrissat B."/>
            <person name="Kuo A."/>
            <person name="Liang C."/>
            <person name="Lipzen A."/>
            <person name="Lutzoni F."/>
            <person name="Magnuson J."/>
            <person name="Mondo S."/>
            <person name="Nolan M."/>
            <person name="Ohm R."/>
            <person name="Pangilinan J."/>
            <person name="Park H.-J."/>
            <person name="Ramirez L."/>
            <person name="Alfaro M."/>
            <person name="Sun H."/>
            <person name="Tritt A."/>
            <person name="Yoshinaga Y."/>
            <person name="Zwiers L.-H."/>
            <person name="Turgeon B."/>
            <person name="Goodwin S."/>
            <person name="Spatafora J."/>
            <person name="Crous P."/>
            <person name="Grigoriev I."/>
        </authorList>
    </citation>
    <scope>NUCLEOTIDE SEQUENCE</scope>
    <source>
        <strain evidence="3 5">CBS 304.34</strain>
    </source>
</reference>
<feature type="compositionally biased region" description="Pro residues" evidence="1">
    <location>
        <begin position="403"/>
        <end position="422"/>
    </location>
</feature>
<dbReference type="InterPro" id="IPR004148">
    <property type="entry name" value="BAR_dom"/>
</dbReference>
<dbReference type="Pfam" id="PF03114">
    <property type="entry name" value="BAR"/>
    <property type="match status" value="1"/>
</dbReference>
<gene>
    <name evidence="3 5" type="ORF">BDZ99DRAFT_487760</name>
</gene>
<name>A0A6A6YR91_9PEZI</name>
<evidence type="ECO:0000313" key="3">
    <source>
        <dbReference type="EMBL" id="KAF2811068.1"/>
    </source>
</evidence>
<dbReference type="Proteomes" id="UP000504636">
    <property type="component" value="Unplaced"/>
</dbReference>
<dbReference type="RefSeq" id="XP_033578032.1">
    <property type="nucleotide sequence ID" value="XM_033722862.1"/>
</dbReference>
<reference evidence="5" key="3">
    <citation type="submission" date="2025-04" db="UniProtKB">
        <authorList>
            <consortium name="RefSeq"/>
        </authorList>
    </citation>
    <scope>IDENTIFICATION</scope>
    <source>
        <strain evidence="5">CBS 304.34</strain>
    </source>
</reference>
<evidence type="ECO:0000259" key="2">
    <source>
        <dbReference type="PROSITE" id="PS51021"/>
    </source>
</evidence>
<feature type="region of interest" description="Disordered" evidence="1">
    <location>
        <begin position="229"/>
        <end position="428"/>
    </location>
</feature>
<protein>
    <submittedName>
        <fullName evidence="3 5">BAR-domain-containing protein</fullName>
    </submittedName>
</protein>
<dbReference type="CDD" id="cd07593">
    <property type="entry name" value="BAR_MUG137_fungi"/>
    <property type="match status" value="1"/>
</dbReference>
<dbReference type="GeneID" id="54463755"/>
<dbReference type="InterPro" id="IPR027267">
    <property type="entry name" value="AH/BAR_dom_sf"/>
</dbReference>
<dbReference type="SUPFAM" id="SSF103657">
    <property type="entry name" value="BAR/IMD domain-like"/>
    <property type="match status" value="1"/>
</dbReference>
<dbReference type="GO" id="GO:0005737">
    <property type="term" value="C:cytoplasm"/>
    <property type="evidence" value="ECO:0007669"/>
    <property type="project" value="InterPro"/>
</dbReference>
<dbReference type="Gene3D" id="1.20.1270.60">
    <property type="entry name" value="Arfaptin homology (AH) domain/BAR domain"/>
    <property type="match status" value="1"/>
</dbReference>
<feature type="compositionally biased region" description="Polar residues" evidence="1">
    <location>
        <begin position="240"/>
        <end position="249"/>
    </location>
</feature>
<reference evidence="5" key="2">
    <citation type="submission" date="2020-04" db="EMBL/GenBank/DDBJ databases">
        <authorList>
            <consortium name="NCBI Genome Project"/>
        </authorList>
    </citation>
    <scope>NUCLEOTIDE SEQUENCE</scope>
    <source>
        <strain evidence="5">CBS 304.34</strain>
    </source>
</reference>
<keyword evidence="4" id="KW-1185">Reference proteome</keyword>
<proteinExistence type="predicted"/>
<dbReference type="OrthoDB" id="14167at2759"/>
<organism evidence="3">
    <name type="scientific">Mytilinidion resinicola</name>
    <dbReference type="NCBI Taxonomy" id="574789"/>
    <lineage>
        <taxon>Eukaryota</taxon>
        <taxon>Fungi</taxon>
        <taxon>Dikarya</taxon>
        <taxon>Ascomycota</taxon>
        <taxon>Pezizomycotina</taxon>
        <taxon>Dothideomycetes</taxon>
        <taxon>Pleosporomycetidae</taxon>
        <taxon>Mytilinidiales</taxon>
        <taxon>Mytilinidiaceae</taxon>
        <taxon>Mytilinidion</taxon>
    </lineage>
</organism>
<sequence length="428" mass="48153">MNFIKKADRLKQWAGEKMGGEAKTSTSEDFKQLEMEMTLRHEGMEKLHKSMNMYVKSLSKRNEVDDREKALPGGYLGSTMISHGEDFQPDSEFGQCLDSLGRANERIARLQESYVQNATSTWLEGLERSLAQMKEYQAARKKLETRRLAYDASLAKMQKAKKEDFRVEEELRSQKAKYEESSEDVYRRMEDIKAAEVDSVADLTAFLEAELSYYDSCREVLTKLKRNWPAQSETRDTRQPTRSRSNTAHAYNERYNPVEEEPPLPEPRMTIPTRGSNRDLSPAHAYSRPSANRAQTFEGPSRLAGRDMSPAPNARLARVPTDSSLIMANRSQLRPVRRADTFADPYEDENVESNGDRNGYGGRRVRDESPPSPATSHGSIPSRAASWTTGEIERSGGGVGKKAPPPPPPSRAKKPPPPPPPMKRSALG</sequence>
<accession>A0A6A6YR91</accession>
<feature type="compositionally biased region" description="Polar residues" evidence="1">
    <location>
        <begin position="374"/>
        <end position="389"/>
    </location>
</feature>
<dbReference type="EMBL" id="MU003699">
    <property type="protein sequence ID" value="KAF2811068.1"/>
    <property type="molecule type" value="Genomic_DNA"/>
</dbReference>
<dbReference type="PROSITE" id="PS51021">
    <property type="entry name" value="BAR"/>
    <property type="match status" value="1"/>
</dbReference>
<evidence type="ECO:0000313" key="4">
    <source>
        <dbReference type="Proteomes" id="UP000504636"/>
    </source>
</evidence>
<evidence type="ECO:0000313" key="5">
    <source>
        <dbReference type="RefSeq" id="XP_033578032.1"/>
    </source>
</evidence>
<feature type="domain" description="BAR" evidence="2">
    <location>
        <begin position="15"/>
        <end position="237"/>
    </location>
</feature>
<dbReference type="AlphaFoldDB" id="A0A6A6YR91"/>